<name>A0A2P2MDR3_RHIMU</name>
<sequence length="14" mass="1563">MDQPNQPSEFVISA</sequence>
<accession>A0A2P2MDR3</accession>
<organism evidence="1">
    <name type="scientific">Rhizophora mucronata</name>
    <name type="common">Asiatic mangrove</name>
    <dbReference type="NCBI Taxonomy" id="61149"/>
    <lineage>
        <taxon>Eukaryota</taxon>
        <taxon>Viridiplantae</taxon>
        <taxon>Streptophyta</taxon>
        <taxon>Embryophyta</taxon>
        <taxon>Tracheophyta</taxon>
        <taxon>Spermatophyta</taxon>
        <taxon>Magnoliopsida</taxon>
        <taxon>eudicotyledons</taxon>
        <taxon>Gunneridae</taxon>
        <taxon>Pentapetalae</taxon>
        <taxon>rosids</taxon>
        <taxon>fabids</taxon>
        <taxon>Malpighiales</taxon>
        <taxon>Rhizophoraceae</taxon>
        <taxon>Rhizophora</taxon>
    </lineage>
</organism>
<evidence type="ECO:0000313" key="1">
    <source>
        <dbReference type="EMBL" id="MBX28353.1"/>
    </source>
</evidence>
<proteinExistence type="predicted"/>
<reference evidence="1" key="1">
    <citation type="submission" date="2018-02" db="EMBL/GenBank/DDBJ databases">
        <title>Rhizophora mucronata_Transcriptome.</title>
        <authorList>
            <person name="Meera S.P."/>
            <person name="Sreeshan A."/>
            <person name="Augustine A."/>
        </authorList>
    </citation>
    <scope>NUCLEOTIDE SEQUENCE</scope>
    <source>
        <tissue evidence="1">Leaf</tissue>
    </source>
</reference>
<protein>
    <submittedName>
        <fullName evidence="1">Uncharacterized protein</fullName>
    </submittedName>
</protein>
<dbReference type="EMBL" id="GGEC01047869">
    <property type="protein sequence ID" value="MBX28353.1"/>
    <property type="molecule type" value="Transcribed_RNA"/>
</dbReference>